<organism evidence="3 4">
    <name type="scientific">Dankookia rubra</name>
    <dbReference type="NCBI Taxonomy" id="1442381"/>
    <lineage>
        <taxon>Bacteria</taxon>
        <taxon>Pseudomonadati</taxon>
        <taxon>Pseudomonadota</taxon>
        <taxon>Alphaproteobacteria</taxon>
        <taxon>Acetobacterales</taxon>
        <taxon>Roseomonadaceae</taxon>
        <taxon>Dankookia</taxon>
    </lineage>
</organism>
<dbReference type="GO" id="GO:0005509">
    <property type="term" value="F:calcium ion binding"/>
    <property type="evidence" value="ECO:0007669"/>
    <property type="project" value="InterPro"/>
</dbReference>
<evidence type="ECO:0000313" key="3">
    <source>
        <dbReference type="EMBL" id="TDH64607.1"/>
    </source>
</evidence>
<dbReference type="InterPro" id="IPR018511">
    <property type="entry name" value="Hemolysin-typ_Ca-bd_CS"/>
</dbReference>
<gene>
    <name evidence="3" type="ORF">E2C06_01295</name>
</gene>
<reference evidence="3 4" key="1">
    <citation type="journal article" date="2016" name="J. Microbiol.">
        <title>Dankookia rubra gen. nov., sp. nov., an alphaproteobacterium isolated from sediment of a shallow stream.</title>
        <authorList>
            <person name="Kim W.H."/>
            <person name="Kim D.H."/>
            <person name="Kang K."/>
            <person name="Ahn T.Y."/>
        </authorList>
    </citation>
    <scope>NUCLEOTIDE SEQUENCE [LARGE SCALE GENOMIC DNA]</scope>
    <source>
        <strain evidence="3 4">JCM30602</strain>
    </source>
</reference>
<dbReference type="EMBL" id="SMSJ01000001">
    <property type="protein sequence ID" value="TDH64607.1"/>
    <property type="molecule type" value="Genomic_DNA"/>
</dbReference>
<comment type="subcellular location">
    <subcellularLocation>
        <location evidence="1">Secreted</location>
    </subcellularLocation>
</comment>
<dbReference type="InterPro" id="IPR011049">
    <property type="entry name" value="Serralysin-like_metalloprot_C"/>
</dbReference>
<evidence type="ECO:0000256" key="2">
    <source>
        <dbReference type="ARBA" id="ARBA00022525"/>
    </source>
</evidence>
<dbReference type="Proteomes" id="UP000295096">
    <property type="component" value="Unassembled WGS sequence"/>
</dbReference>
<comment type="caution">
    <text evidence="3">The sequence shown here is derived from an EMBL/GenBank/DDBJ whole genome shotgun (WGS) entry which is preliminary data.</text>
</comment>
<sequence>MNLNILLRGQSNSIILGQLAGADAVAAEVQKLLGFDGVNDTVTLLFKEFDGSGSSTAASGTSLIGDWLTPTSVNGQTSWTPNTYEQGLINYVSGLSTTAKADPTVVLWLHNEYDSADSTLTAGTWTSAVRYDAAQLRAAFTAPVSYVFVEPIPLDAGKDAGAQAIRTGMEQLVAESGFNARLTASSDDLVMNGVFRGAAGHMSDADAALIADRAARSIAEVFAAFAKPGSALASGNIDDTGPIAVQAQQTGAREVSVSLLFDGATTLQALDTDAAAGIGWKAIAGSTVLEATGVALGANNTLVVGFGVDLPADARLYYGYGDSHLLGATGSASGNAIYDNQGMPLRSPAVGLVIGAAAVQPGATQAGTDGTDVMSAGPNGDTLIGGKGDDYMVGGTGADTFAFGLGDGTDWVDGFTPGKDHIRFAVGITAADVLVTPLQLSAGDAGPVSGLGVIYGSGGDGIFLAGVTALQAGDIVYAVPPVQPGQIILGSQNDDGLGAGNGGDTIIGGPGNDYMRGGAGKDVFGFNLGDGPDWVANFASGTDKLLFGGGLTLANITMAPMTLAGVSGLGVQYGPGVTDVVFLEAITALAADDITFGTVPTVKADAPMFLTGTAGPDALTGGEASDTLLGLGGHDTLTGGGGDDVIYAYANDSINGGAGRDVLYMVDDTPAFLAIDVNKIEFVAAGFGNDTIIGAGQTRTVEIYASAGDDSASGGSGDDWLWGSLGNDTLVGNAGDDVIVGDVGADSLSGGAGNDRMYIDAQDSFDGGDGFDAAYVIGGTGIAINLAATHMEWVTDFVDGNDTLDASGTTTGVEFYAGGGNDLLTGGSGGDLVFAGEGADTLIGGAGDDGLIGEGGADSISGGDGNDRIYADASDTIDGGDGYDIMYMVTDAPYAVDLGAIHVEWLFAGAGNDSVASSTATPIQVYANAGNDTVSGGGGNDTLWGGDGDDNLVGNAGSDTLVGEAGNDTLAGGAGDDGLYGGNGADVFVLGAGWGNDTIFDWQDGSDLIDARALASLGVTTIGSFTIAANGTNALVGYAGNTLTIIGAAGKIDAADFLFA</sequence>
<protein>
    <recommendedName>
        <fullName evidence="5">Calcium-binding protein</fullName>
    </recommendedName>
</protein>
<dbReference type="SUPFAM" id="SSF51120">
    <property type="entry name" value="beta-Roll"/>
    <property type="match status" value="5"/>
</dbReference>
<evidence type="ECO:0000256" key="1">
    <source>
        <dbReference type="ARBA" id="ARBA00004613"/>
    </source>
</evidence>
<keyword evidence="4" id="KW-1185">Reference proteome</keyword>
<dbReference type="AlphaFoldDB" id="A0A4R5QPR7"/>
<dbReference type="PANTHER" id="PTHR38340">
    <property type="entry name" value="S-LAYER PROTEIN"/>
    <property type="match status" value="1"/>
</dbReference>
<dbReference type="OrthoDB" id="7239021at2"/>
<dbReference type="PANTHER" id="PTHR38340:SF1">
    <property type="entry name" value="S-LAYER PROTEIN"/>
    <property type="match status" value="1"/>
</dbReference>
<dbReference type="Gene3D" id="2.150.10.10">
    <property type="entry name" value="Serralysin-like metalloprotease, C-terminal"/>
    <property type="match status" value="4"/>
</dbReference>
<dbReference type="PROSITE" id="PS00330">
    <property type="entry name" value="HEMOLYSIN_CALCIUM"/>
    <property type="match status" value="5"/>
</dbReference>
<accession>A0A4R5QPR7</accession>
<name>A0A4R5QPR7_9PROT</name>
<dbReference type="GO" id="GO:0005576">
    <property type="term" value="C:extracellular region"/>
    <property type="evidence" value="ECO:0007669"/>
    <property type="project" value="UniProtKB-SubCell"/>
</dbReference>
<evidence type="ECO:0008006" key="5">
    <source>
        <dbReference type="Google" id="ProtNLM"/>
    </source>
</evidence>
<dbReference type="RefSeq" id="WP_133286763.1">
    <property type="nucleotide sequence ID" value="NZ_SMSJ01000001.1"/>
</dbReference>
<dbReference type="InterPro" id="IPR050557">
    <property type="entry name" value="RTX_toxin/Mannuronan_C5-epim"/>
</dbReference>
<proteinExistence type="predicted"/>
<evidence type="ECO:0000313" key="4">
    <source>
        <dbReference type="Proteomes" id="UP000295096"/>
    </source>
</evidence>
<dbReference type="PRINTS" id="PR00313">
    <property type="entry name" value="CABNDNGRPT"/>
</dbReference>
<dbReference type="Pfam" id="PF00353">
    <property type="entry name" value="HemolysinCabind"/>
    <property type="match status" value="8"/>
</dbReference>
<keyword evidence="2" id="KW-0964">Secreted</keyword>
<dbReference type="InterPro" id="IPR001343">
    <property type="entry name" value="Hemolysn_Ca-bd"/>
</dbReference>